<organism evidence="5 6">
    <name type="scientific">Aerophobetes bacterium</name>
    <dbReference type="NCBI Taxonomy" id="2030807"/>
    <lineage>
        <taxon>Bacteria</taxon>
        <taxon>Candidatus Aerophobota</taxon>
    </lineage>
</organism>
<evidence type="ECO:0000256" key="1">
    <source>
        <dbReference type="ARBA" id="ARBA00006295"/>
    </source>
</evidence>
<dbReference type="NCBIfam" id="TIGR00180">
    <property type="entry name" value="parB_part"/>
    <property type="match status" value="1"/>
</dbReference>
<keyword evidence="3" id="KW-0238">DNA-binding</keyword>
<evidence type="ECO:0000259" key="4">
    <source>
        <dbReference type="SMART" id="SM00470"/>
    </source>
</evidence>
<evidence type="ECO:0000256" key="2">
    <source>
        <dbReference type="ARBA" id="ARBA00022829"/>
    </source>
</evidence>
<dbReference type="Gene3D" id="1.10.10.2830">
    <property type="match status" value="1"/>
</dbReference>
<dbReference type="AlphaFoldDB" id="A0A523YNL6"/>
<comment type="similarity">
    <text evidence="1">Belongs to the ParB family.</text>
</comment>
<dbReference type="Gene3D" id="3.90.1530.30">
    <property type="match status" value="1"/>
</dbReference>
<proteinExistence type="inferred from homology"/>
<dbReference type="CDD" id="cd16393">
    <property type="entry name" value="SPO0J_N"/>
    <property type="match status" value="1"/>
</dbReference>
<protein>
    <submittedName>
        <fullName evidence="5">ParB/RepB/Spo0J family partition protein</fullName>
    </submittedName>
</protein>
<gene>
    <name evidence="5" type="ORF">E3J33_02630</name>
</gene>
<dbReference type="Pfam" id="PF17762">
    <property type="entry name" value="HTH_ParB"/>
    <property type="match status" value="1"/>
</dbReference>
<dbReference type="Pfam" id="PF02195">
    <property type="entry name" value="ParB_N"/>
    <property type="match status" value="1"/>
</dbReference>
<dbReference type="InterPro" id="IPR041468">
    <property type="entry name" value="HTH_ParB/Spo0J"/>
</dbReference>
<reference evidence="5 6" key="1">
    <citation type="submission" date="2019-03" db="EMBL/GenBank/DDBJ databases">
        <title>Metabolic potential of uncultured bacteria and archaea associated with petroleum seepage in deep-sea sediments.</title>
        <authorList>
            <person name="Dong X."/>
            <person name="Hubert C."/>
        </authorList>
    </citation>
    <scope>NUCLEOTIDE SEQUENCE [LARGE SCALE GENOMIC DNA]</scope>
    <source>
        <strain evidence="5">E29_bin28</strain>
    </source>
</reference>
<dbReference type="FunFam" id="3.90.1530.30:FF:000001">
    <property type="entry name" value="Chromosome partitioning protein ParB"/>
    <property type="match status" value="1"/>
</dbReference>
<dbReference type="SUPFAM" id="SSF109709">
    <property type="entry name" value="KorB DNA-binding domain-like"/>
    <property type="match status" value="1"/>
</dbReference>
<dbReference type="PANTHER" id="PTHR33375:SF1">
    <property type="entry name" value="CHROMOSOME-PARTITIONING PROTEIN PARB-RELATED"/>
    <property type="match status" value="1"/>
</dbReference>
<dbReference type="InterPro" id="IPR050336">
    <property type="entry name" value="Chromosome_partition/occlusion"/>
</dbReference>
<evidence type="ECO:0000256" key="3">
    <source>
        <dbReference type="ARBA" id="ARBA00023125"/>
    </source>
</evidence>
<name>A0A523YNL6_UNCAE</name>
<keyword evidence="2" id="KW-0159">Chromosome partition</keyword>
<dbReference type="SUPFAM" id="SSF110849">
    <property type="entry name" value="ParB/Sulfiredoxin"/>
    <property type="match status" value="1"/>
</dbReference>
<feature type="domain" description="ParB-like N-terminal" evidence="4">
    <location>
        <begin position="46"/>
        <end position="137"/>
    </location>
</feature>
<dbReference type="EMBL" id="SOIJ01000149">
    <property type="protein sequence ID" value="TET93062.1"/>
    <property type="molecule type" value="Genomic_DNA"/>
</dbReference>
<evidence type="ECO:0000313" key="6">
    <source>
        <dbReference type="Proteomes" id="UP000316925"/>
    </source>
</evidence>
<dbReference type="InterPro" id="IPR004437">
    <property type="entry name" value="ParB/RepB/Spo0J"/>
</dbReference>
<dbReference type="GO" id="GO:0007059">
    <property type="term" value="P:chromosome segregation"/>
    <property type="evidence" value="ECO:0007669"/>
    <property type="project" value="UniProtKB-KW"/>
</dbReference>
<evidence type="ECO:0000313" key="5">
    <source>
        <dbReference type="EMBL" id="TET93062.1"/>
    </source>
</evidence>
<dbReference type="InterPro" id="IPR003115">
    <property type="entry name" value="ParB_N"/>
</dbReference>
<sequence>MAKRKELILRKLAHDTFASLPGETEEVVEKKRKGIREETRGISGARMIDISRIKSDPDQPRRRRDARTLKELAASIREHGLLQPITVEYVDHGDYFKIINGERRYEAAKLAGLSELPCIIKDIDRRVRLTHQLIENIQRQDLPALEEAEAIQTLIDNQRMENPGYSQRAAAKELGLPKTYVNEMISLLKLPKDIKRSVRTSDTFPKSLLLLLVRQGDKKNIREFCQQLREGKLTVREVKTKLRKSKPTRGRPQYYQYQFRAPEKDFILKIRFRKARVDRSEIINVLSQVLRSLKQGG</sequence>
<dbReference type="GO" id="GO:0003677">
    <property type="term" value="F:DNA binding"/>
    <property type="evidence" value="ECO:0007669"/>
    <property type="project" value="UniProtKB-KW"/>
</dbReference>
<accession>A0A523YNL6</accession>
<dbReference type="PANTHER" id="PTHR33375">
    <property type="entry name" value="CHROMOSOME-PARTITIONING PROTEIN PARB-RELATED"/>
    <property type="match status" value="1"/>
</dbReference>
<dbReference type="Proteomes" id="UP000316925">
    <property type="component" value="Unassembled WGS sequence"/>
</dbReference>
<dbReference type="GO" id="GO:0005694">
    <property type="term" value="C:chromosome"/>
    <property type="evidence" value="ECO:0007669"/>
    <property type="project" value="TreeGrafter"/>
</dbReference>
<dbReference type="InterPro" id="IPR036086">
    <property type="entry name" value="ParB/Sulfiredoxin_sf"/>
</dbReference>
<comment type="caution">
    <text evidence="5">The sequence shown here is derived from an EMBL/GenBank/DDBJ whole genome shotgun (WGS) entry which is preliminary data.</text>
</comment>
<dbReference type="SMART" id="SM00470">
    <property type="entry name" value="ParB"/>
    <property type="match status" value="1"/>
</dbReference>